<dbReference type="Proteomes" id="UP000199225">
    <property type="component" value="Unassembled WGS sequence"/>
</dbReference>
<sequence>MLEDPVVTKAGVDMAKVMAKNTAESIRDRVRVARESKNDKETINVLNEIINELIEDKNQLAQVVQMYQDQLVSQRISEEDIEYISENFLPLLKRLQSNNEDEEKSIDDVKPLLSKETFNILQTLGFNYQRAIGEPLTEFVRRLISSNNPISQNDQLEIQALSEKKQIELFKVLQDSEAVKRYKEMQEFE</sequence>
<reference evidence="3" key="1">
    <citation type="submission" date="2016-10" db="EMBL/GenBank/DDBJ databases">
        <authorList>
            <person name="Varghese N."/>
            <person name="Submissions S."/>
        </authorList>
    </citation>
    <scope>NUCLEOTIDE SEQUENCE [LARGE SCALE GENOMIC DNA]</scope>
    <source>
        <strain evidence="3">DSM 4771</strain>
    </source>
</reference>
<keyword evidence="3" id="KW-1185">Reference proteome</keyword>
<evidence type="ECO:0000313" key="2">
    <source>
        <dbReference type="EMBL" id="SDJ66147.1"/>
    </source>
</evidence>
<organism evidence="2 3">
    <name type="scientific">Salimicrobium halophilum</name>
    <dbReference type="NCBI Taxonomy" id="86666"/>
    <lineage>
        <taxon>Bacteria</taxon>
        <taxon>Bacillati</taxon>
        <taxon>Bacillota</taxon>
        <taxon>Bacilli</taxon>
        <taxon>Bacillales</taxon>
        <taxon>Bacillaceae</taxon>
        <taxon>Salimicrobium</taxon>
    </lineage>
</organism>
<dbReference type="EMBL" id="FNEV01000009">
    <property type="protein sequence ID" value="SDJ66147.1"/>
    <property type="molecule type" value="Genomic_DNA"/>
</dbReference>
<name>A0A1G8VJT2_9BACI</name>
<proteinExistence type="predicted"/>
<evidence type="ECO:0000313" key="3">
    <source>
        <dbReference type="Proteomes" id="UP000199225"/>
    </source>
</evidence>
<evidence type="ECO:0000256" key="1">
    <source>
        <dbReference type="SAM" id="Coils"/>
    </source>
</evidence>
<accession>A0A1G8VJT2</accession>
<feature type="coiled-coil region" evidence="1">
    <location>
        <begin position="43"/>
        <end position="70"/>
    </location>
</feature>
<gene>
    <name evidence="2" type="ORF">SAMN04490247_2741</name>
</gene>
<keyword evidence="1" id="KW-0175">Coiled coil</keyword>
<dbReference type="AlphaFoldDB" id="A0A1G8VJT2"/>
<dbReference type="RefSeq" id="WP_093194435.1">
    <property type="nucleotide sequence ID" value="NZ_FNEV01000009.1"/>
</dbReference>
<dbReference type="OrthoDB" id="2606754at2"/>
<protein>
    <submittedName>
        <fullName evidence="2">Uncharacterized protein</fullName>
    </submittedName>
</protein>